<evidence type="ECO:0000313" key="2">
    <source>
        <dbReference type="EMBL" id="KAJ6691401.1"/>
    </source>
</evidence>
<evidence type="ECO:0000256" key="1">
    <source>
        <dbReference type="SAM" id="MobiDB-lite"/>
    </source>
</evidence>
<dbReference type="EMBL" id="JAPFFM010000018">
    <property type="protein sequence ID" value="KAJ6691401.1"/>
    <property type="molecule type" value="Genomic_DNA"/>
</dbReference>
<proteinExistence type="predicted"/>
<dbReference type="AlphaFoldDB" id="A0A9Q0PNQ3"/>
<comment type="caution">
    <text evidence="2">The sequence shown here is derived from an EMBL/GenBank/DDBJ whole genome shotgun (WGS) entry which is preliminary data.</text>
</comment>
<name>A0A9Q0PNQ3_9ROSI</name>
<keyword evidence="3" id="KW-1185">Reference proteome</keyword>
<accession>A0A9Q0PNQ3</accession>
<protein>
    <submittedName>
        <fullName evidence="2">Uncharacterized protein</fullName>
    </submittedName>
</protein>
<sequence>MGAVVVVGLCGRQLGSDDAAAKGRAFCQLEETRRRLAGHGRRRGKGRGVAAGGSKLHLQEKKTKRKGGATAGQEKEKESRGNGDGGHQREGQMTRKEERVWEEGGCSCLRRGWLQPWRENDDIV</sequence>
<reference evidence="2" key="1">
    <citation type="submission" date="2022-11" db="EMBL/GenBank/DDBJ databases">
        <authorList>
            <person name="Hyden B.L."/>
            <person name="Feng K."/>
            <person name="Yates T."/>
            <person name="Jawdy S."/>
            <person name="Smart L.B."/>
            <person name="Muchero W."/>
        </authorList>
    </citation>
    <scope>NUCLEOTIDE SEQUENCE</scope>
    <source>
        <tissue evidence="2">Shoot tip</tissue>
    </source>
</reference>
<gene>
    <name evidence="2" type="ORF">OIU74_015993</name>
</gene>
<dbReference type="Proteomes" id="UP001151752">
    <property type="component" value="Chromosome 17"/>
</dbReference>
<reference evidence="2" key="2">
    <citation type="journal article" date="2023" name="Int. J. Mol. Sci.">
        <title>De Novo Assembly and Annotation of 11 Diverse Shrub Willow (Salix) Genomes Reveals Novel Gene Organization in Sex-Linked Regions.</title>
        <authorList>
            <person name="Hyden B."/>
            <person name="Feng K."/>
            <person name="Yates T.B."/>
            <person name="Jawdy S."/>
            <person name="Cereghino C."/>
            <person name="Smart L.B."/>
            <person name="Muchero W."/>
        </authorList>
    </citation>
    <scope>NUCLEOTIDE SEQUENCE</scope>
    <source>
        <tissue evidence="2">Shoot tip</tissue>
    </source>
</reference>
<feature type="compositionally biased region" description="Basic residues" evidence="1">
    <location>
        <begin position="36"/>
        <end position="46"/>
    </location>
</feature>
<evidence type="ECO:0000313" key="3">
    <source>
        <dbReference type="Proteomes" id="UP001151752"/>
    </source>
</evidence>
<feature type="compositionally biased region" description="Basic and acidic residues" evidence="1">
    <location>
        <begin position="73"/>
        <end position="98"/>
    </location>
</feature>
<organism evidence="2 3">
    <name type="scientific">Salix koriyanagi</name>
    <dbReference type="NCBI Taxonomy" id="2511006"/>
    <lineage>
        <taxon>Eukaryota</taxon>
        <taxon>Viridiplantae</taxon>
        <taxon>Streptophyta</taxon>
        <taxon>Embryophyta</taxon>
        <taxon>Tracheophyta</taxon>
        <taxon>Spermatophyta</taxon>
        <taxon>Magnoliopsida</taxon>
        <taxon>eudicotyledons</taxon>
        <taxon>Gunneridae</taxon>
        <taxon>Pentapetalae</taxon>
        <taxon>rosids</taxon>
        <taxon>fabids</taxon>
        <taxon>Malpighiales</taxon>
        <taxon>Salicaceae</taxon>
        <taxon>Saliceae</taxon>
        <taxon>Salix</taxon>
    </lineage>
</organism>
<feature type="region of interest" description="Disordered" evidence="1">
    <location>
        <begin position="36"/>
        <end position="98"/>
    </location>
</feature>